<gene>
    <name evidence="2" type="ORF">HanXRQr2_Chr03g0113611</name>
</gene>
<feature type="transmembrane region" description="Helical" evidence="1">
    <location>
        <begin position="27"/>
        <end position="45"/>
    </location>
</feature>
<sequence length="50" mass="5343">MKTRPFSLANCSPSSVLTALLCARSHLLPMSITVIFAFACCLASSNQLAR</sequence>
<proteinExistence type="predicted"/>
<reference evidence="2" key="2">
    <citation type="submission" date="2020-06" db="EMBL/GenBank/DDBJ databases">
        <title>Helianthus annuus Genome sequencing and assembly Release 2.</title>
        <authorList>
            <person name="Gouzy J."/>
            <person name="Langlade N."/>
            <person name="Munos S."/>
        </authorList>
    </citation>
    <scope>NUCLEOTIDE SEQUENCE</scope>
    <source>
        <tissue evidence="2">Leaves</tissue>
    </source>
</reference>
<comment type="caution">
    <text evidence="2">The sequence shown here is derived from an EMBL/GenBank/DDBJ whole genome shotgun (WGS) entry which is preliminary data.</text>
</comment>
<accession>A0A9K3JHE9</accession>
<evidence type="ECO:0000313" key="2">
    <source>
        <dbReference type="EMBL" id="KAF5814662.1"/>
    </source>
</evidence>
<evidence type="ECO:0000256" key="1">
    <source>
        <dbReference type="SAM" id="Phobius"/>
    </source>
</evidence>
<keyword evidence="1" id="KW-0812">Transmembrane</keyword>
<dbReference type="EMBL" id="MNCJ02000318">
    <property type="protein sequence ID" value="KAF5814662.1"/>
    <property type="molecule type" value="Genomic_DNA"/>
</dbReference>
<dbReference type="Gramene" id="mRNA:HanXRQr2_Chr03g0113611">
    <property type="protein sequence ID" value="CDS:HanXRQr2_Chr03g0113611.1"/>
    <property type="gene ID" value="HanXRQr2_Chr03g0113611"/>
</dbReference>
<keyword evidence="1" id="KW-1133">Transmembrane helix</keyword>
<organism evidence="2 3">
    <name type="scientific">Helianthus annuus</name>
    <name type="common">Common sunflower</name>
    <dbReference type="NCBI Taxonomy" id="4232"/>
    <lineage>
        <taxon>Eukaryota</taxon>
        <taxon>Viridiplantae</taxon>
        <taxon>Streptophyta</taxon>
        <taxon>Embryophyta</taxon>
        <taxon>Tracheophyta</taxon>
        <taxon>Spermatophyta</taxon>
        <taxon>Magnoliopsida</taxon>
        <taxon>eudicotyledons</taxon>
        <taxon>Gunneridae</taxon>
        <taxon>Pentapetalae</taxon>
        <taxon>asterids</taxon>
        <taxon>campanulids</taxon>
        <taxon>Asterales</taxon>
        <taxon>Asteraceae</taxon>
        <taxon>Asteroideae</taxon>
        <taxon>Heliantheae alliance</taxon>
        <taxon>Heliantheae</taxon>
        <taxon>Helianthus</taxon>
    </lineage>
</organism>
<keyword evidence="3" id="KW-1185">Reference proteome</keyword>
<reference evidence="2" key="1">
    <citation type="journal article" date="2017" name="Nature">
        <title>The sunflower genome provides insights into oil metabolism, flowering and Asterid evolution.</title>
        <authorList>
            <person name="Badouin H."/>
            <person name="Gouzy J."/>
            <person name="Grassa C.J."/>
            <person name="Murat F."/>
            <person name="Staton S.E."/>
            <person name="Cottret L."/>
            <person name="Lelandais-Briere C."/>
            <person name="Owens G.L."/>
            <person name="Carrere S."/>
            <person name="Mayjonade B."/>
            <person name="Legrand L."/>
            <person name="Gill N."/>
            <person name="Kane N.C."/>
            <person name="Bowers J.E."/>
            <person name="Hubner S."/>
            <person name="Bellec A."/>
            <person name="Berard A."/>
            <person name="Berges H."/>
            <person name="Blanchet N."/>
            <person name="Boniface M.C."/>
            <person name="Brunel D."/>
            <person name="Catrice O."/>
            <person name="Chaidir N."/>
            <person name="Claudel C."/>
            <person name="Donnadieu C."/>
            <person name="Faraut T."/>
            <person name="Fievet G."/>
            <person name="Helmstetter N."/>
            <person name="King M."/>
            <person name="Knapp S.J."/>
            <person name="Lai Z."/>
            <person name="Le Paslier M.C."/>
            <person name="Lippi Y."/>
            <person name="Lorenzon L."/>
            <person name="Mandel J.R."/>
            <person name="Marage G."/>
            <person name="Marchand G."/>
            <person name="Marquand E."/>
            <person name="Bret-Mestries E."/>
            <person name="Morien E."/>
            <person name="Nambeesan S."/>
            <person name="Nguyen T."/>
            <person name="Pegot-Espagnet P."/>
            <person name="Pouilly N."/>
            <person name="Raftis F."/>
            <person name="Sallet E."/>
            <person name="Schiex T."/>
            <person name="Thomas J."/>
            <person name="Vandecasteele C."/>
            <person name="Vares D."/>
            <person name="Vear F."/>
            <person name="Vautrin S."/>
            <person name="Crespi M."/>
            <person name="Mangin B."/>
            <person name="Burke J.M."/>
            <person name="Salse J."/>
            <person name="Munos S."/>
            <person name="Vincourt P."/>
            <person name="Rieseberg L.H."/>
            <person name="Langlade N.B."/>
        </authorList>
    </citation>
    <scope>NUCLEOTIDE SEQUENCE</scope>
    <source>
        <tissue evidence="2">Leaves</tissue>
    </source>
</reference>
<protein>
    <submittedName>
        <fullName evidence="2">Uncharacterized protein</fullName>
    </submittedName>
</protein>
<keyword evidence="1" id="KW-0472">Membrane</keyword>
<evidence type="ECO:0000313" key="3">
    <source>
        <dbReference type="Proteomes" id="UP000215914"/>
    </source>
</evidence>
<dbReference type="Proteomes" id="UP000215914">
    <property type="component" value="Unassembled WGS sequence"/>
</dbReference>
<name>A0A9K3JHE9_HELAN</name>
<dbReference type="AlphaFoldDB" id="A0A9K3JHE9"/>